<name>A0A8J3HRT8_9CHLR</name>
<organism evidence="1 2">
    <name type="scientific">Ktedonospora formicarum</name>
    <dbReference type="NCBI Taxonomy" id="2778364"/>
    <lineage>
        <taxon>Bacteria</taxon>
        <taxon>Bacillati</taxon>
        <taxon>Chloroflexota</taxon>
        <taxon>Ktedonobacteria</taxon>
        <taxon>Ktedonobacterales</taxon>
        <taxon>Ktedonobacteraceae</taxon>
        <taxon>Ktedonospora</taxon>
    </lineage>
</organism>
<dbReference type="AlphaFoldDB" id="A0A8J3HRT8"/>
<dbReference type="Proteomes" id="UP000612362">
    <property type="component" value="Unassembled WGS sequence"/>
</dbReference>
<evidence type="ECO:0000313" key="1">
    <source>
        <dbReference type="EMBL" id="GHO42449.1"/>
    </source>
</evidence>
<gene>
    <name evidence="1" type="ORF">KSX_06120</name>
</gene>
<comment type="caution">
    <text evidence="1">The sequence shown here is derived from an EMBL/GenBank/DDBJ whole genome shotgun (WGS) entry which is preliminary data.</text>
</comment>
<accession>A0A8J3HRT8</accession>
<evidence type="ECO:0000313" key="2">
    <source>
        <dbReference type="Proteomes" id="UP000612362"/>
    </source>
</evidence>
<protein>
    <submittedName>
        <fullName evidence="1">Uncharacterized protein</fullName>
    </submittedName>
</protein>
<keyword evidence="2" id="KW-1185">Reference proteome</keyword>
<dbReference type="EMBL" id="BNJF01000001">
    <property type="protein sequence ID" value="GHO42449.1"/>
    <property type="molecule type" value="Genomic_DNA"/>
</dbReference>
<proteinExistence type="predicted"/>
<sequence>MDMAHYTNAGFVEKNKQKVEISQSVPAKQRIKKALLGTRSRALYILGRCFLFEEYDKACHIPLLQ</sequence>
<reference evidence="1" key="1">
    <citation type="submission" date="2020-10" db="EMBL/GenBank/DDBJ databases">
        <title>Taxonomic study of unclassified bacteria belonging to the class Ktedonobacteria.</title>
        <authorList>
            <person name="Yabe S."/>
            <person name="Wang C.M."/>
            <person name="Zheng Y."/>
            <person name="Sakai Y."/>
            <person name="Cavaletti L."/>
            <person name="Monciardini P."/>
            <person name="Donadio S."/>
        </authorList>
    </citation>
    <scope>NUCLEOTIDE SEQUENCE</scope>
    <source>
        <strain evidence="1">SOSP1-1</strain>
    </source>
</reference>